<evidence type="ECO:0000256" key="1">
    <source>
        <dbReference type="ARBA" id="ARBA00022491"/>
    </source>
</evidence>
<dbReference type="InterPro" id="IPR036271">
    <property type="entry name" value="Tet_transcr_reg_TetR-rel_C_sf"/>
</dbReference>
<reference evidence="7 8" key="1">
    <citation type="submission" date="2013-09" db="EMBL/GenBank/DDBJ databases">
        <title>Whole genome shotgun sequence of Novosphingobium tardaugens NBRC 16725.</title>
        <authorList>
            <person name="Isaki S."/>
            <person name="Hosoyama A."/>
            <person name="Tsuchikane K."/>
            <person name="Katsumata H."/>
            <person name="Ando Y."/>
            <person name="Yamazaki S."/>
            <person name="Fujita N."/>
        </authorList>
    </citation>
    <scope>NUCLEOTIDE SEQUENCE [LARGE SCALE GENOMIC DNA]</scope>
    <source>
        <strain evidence="7 8">NBRC 16725</strain>
    </source>
</reference>
<accession>U2YNT8</accession>
<name>U2YNT8_9SPHN</name>
<keyword evidence="2" id="KW-0805">Transcription regulation</keyword>
<dbReference type="Pfam" id="PF17932">
    <property type="entry name" value="TetR_C_24"/>
    <property type="match status" value="1"/>
</dbReference>
<evidence type="ECO:0000256" key="4">
    <source>
        <dbReference type="ARBA" id="ARBA00023163"/>
    </source>
</evidence>
<evidence type="ECO:0000256" key="5">
    <source>
        <dbReference type="PROSITE-ProRule" id="PRU00335"/>
    </source>
</evidence>
<feature type="DNA-binding region" description="H-T-H motif" evidence="5">
    <location>
        <begin position="33"/>
        <end position="52"/>
    </location>
</feature>
<dbReference type="OrthoDB" id="9795242at2"/>
<gene>
    <name evidence="7" type="ORF">NT2_09_01430</name>
</gene>
<keyword evidence="1" id="KW-0678">Repressor</keyword>
<evidence type="ECO:0000313" key="7">
    <source>
        <dbReference type="EMBL" id="GAD50535.1"/>
    </source>
</evidence>
<dbReference type="InterPro" id="IPR001647">
    <property type="entry name" value="HTH_TetR"/>
</dbReference>
<dbReference type="EMBL" id="BASZ01000009">
    <property type="protein sequence ID" value="GAD50535.1"/>
    <property type="molecule type" value="Genomic_DNA"/>
</dbReference>
<dbReference type="Gene3D" id="1.10.10.60">
    <property type="entry name" value="Homeodomain-like"/>
    <property type="match status" value="1"/>
</dbReference>
<sequence length="200" mass="22215">MARTQAADYEERKEAILAHASSLFAERGFLGTSVMDIALACGASKSLLYHYYPSKEDVLFDVMTSHVDLLLDDVDTVLALDLPPGESLHTVLHYFMRHYVGASDRQKVLLNELENLPADKRQEIVATQRKIVDAVQTLLVAALPEHCADPVEARGRTMLLFGMINWTGNWFDPTGKLTYQQIADMAYEMVLSGTVAPTKG</sequence>
<dbReference type="InterPro" id="IPR041490">
    <property type="entry name" value="KstR2_TetR_C"/>
</dbReference>
<dbReference type="GO" id="GO:0003700">
    <property type="term" value="F:DNA-binding transcription factor activity"/>
    <property type="evidence" value="ECO:0007669"/>
    <property type="project" value="TreeGrafter"/>
</dbReference>
<keyword evidence="3 5" id="KW-0238">DNA-binding</keyword>
<keyword evidence="4" id="KW-0804">Transcription</keyword>
<dbReference type="eggNOG" id="COG1309">
    <property type="taxonomic scope" value="Bacteria"/>
</dbReference>
<dbReference type="AlphaFoldDB" id="U2YNT8"/>
<protein>
    <submittedName>
        <fullName evidence="7">Putative TetR family transcriptional regulator</fullName>
    </submittedName>
</protein>
<dbReference type="KEGG" id="ntd:EGO55_04905"/>
<dbReference type="Pfam" id="PF00440">
    <property type="entry name" value="TetR_N"/>
    <property type="match status" value="1"/>
</dbReference>
<dbReference type="PROSITE" id="PS50977">
    <property type="entry name" value="HTH_TETR_2"/>
    <property type="match status" value="1"/>
</dbReference>
<proteinExistence type="predicted"/>
<organism evidence="7 8">
    <name type="scientific">Caenibius tardaugens NBRC 16725</name>
    <dbReference type="NCBI Taxonomy" id="1219035"/>
    <lineage>
        <taxon>Bacteria</taxon>
        <taxon>Pseudomonadati</taxon>
        <taxon>Pseudomonadota</taxon>
        <taxon>Alphaproteobacteria</taxon>
        <taxon>Sphingomonadales</taxon>
        <taxon>Erythrobacteraceae</taxon>
        <taxon>Caenibius</taxon>
    </lineage>
</organism>
<evidence type="ECO:0000259" key="6">
    <source>
        <dbReference type="PROSITE" id="PS50977"/>
    </source>
</evidence>
<dbReference type="InterPro" id="IPR050109">
    <property type="entry name" value="HTH-type_TetR-like_transc_reg"/>
</dbReference>
<evidence type="ECO:0000256" key="2">
    <source>
        <dbReference type="ARBA" id="ARBA00023015"/>
    </source>
</evidence>
<dbReference type="SUPFAM" id="SSF48498">
    <property type="entry name" value="Tetracyclin repressor-like, C-terminal domain"/>
    <property type="match status" value="1"/>
</dbReference>
<dbReference type="RefSeq" id="WP_021691353.1">
    <property type="nucleotide sequence ID" value="NZ_BASZ01000009.1"/>
</dbReference>
<comment type="caution">
    <text evidence="7">The sequence shown here is derived from an EMBL/GenBank/DDBJ whole genome shotgun (WGS) entry which is preliminary data.</text>
</comment>
<dbReference type="PANTHER" id="PTHR30055">
    <property type="entry name" value="HTH-TYPE TRANSCRIPTIONAL REGULATOR RUTR"/>
    <property type="match status" value="1"/>
</dbReference>
<evidence type="ECO:0000313" key="8">
    <source>
        <dbReference type="Proteomes" id="UP000016568"/>
    </source>
</evidence>
<feature type="domain" description="HTH tetR-type" evidence="6">
    <location>
        <begin position="10"/>
        <end position="70"/>
    </location>
</feature>
<keyword evidence="8" id="KW-1185">Reference proteome</keyword>
<dbReference type="PRINTS" id="PR00455">
    <property type="entry name" value="HTHTETR"/>
</dbReference>
<dbReference type="Proteomes" id="UP000016568">
    <property type="component" value="Unassembled WGS sequence"/>
</dbReference>
<dbReference type="Gene3D" id="1.10.357.10">
    <property type="entry name" value="Tetracycline Repressor, domain 2"/>
    <property type="match status" value="1"/>
</dbReference>
<evidence type="ECO:0000256" key="3">
    <source>
        <dbReference type="ARBA" id="ARBA00023125"/>
    </source>
</evidence>
<dbReference type="PANTHER" id="PTHR30055:SF175">
    <property type="entry name" value="HTH-TYPE TRANSCRIPTIONAL REPRESSOR KSTR2"/>
    <property type="match status" value="1"/>
</dbReference>
<dbReference type="SUPFAM" id="SSF46689">
    <property type="entry name" value="Homeodomain-like"/>
    <property type="match status" value="1"/>
</dbReference>
<dbReference type="InterPro" id="IPR009057">
    <property type="entry name" value="Homeodomain-like_sf"/>
</dbReference>
<dbReference type="GO" id="GO:0000976">
    <property type="term" value="F:transcription cis-regulatory region binding"/>
    <property type="evidence" value="ECO:0007669"/>
    <property type="project" value="TreeGrafter"/>
</dbReference>